<feature type="transmembrane region" description="Helical" evidence="1">
    <location>
        <begin position="33"/>
        <end position="49"/>
    </location>
</feature>
<evidence type="ECO:0000313" key="2">
    <source>
        <dbReference type="EMBL" id="MFC7373446.1"/>
    </source>
</evidence>
<name>A0ABW2NSL1_9BACL</name>
<dbReference type="InterPro" id="IPR025291">
    <property type="entry name" value="DUF4153"/>
</dbReference>
<gene>
    <name evidence="2" type="ORF">ACFQPF_17535</name>
</gene>
<feature type="transmembrane region" description="Helical" evidence="1">
    <location>
        <begin position="85"/>
        <end position="103"/>
    </location>
</feature>
<feature type="transmembrane region" description="Helical" evidence="1">
    <location>
        <begin position="61"/>
        <end position="79"/>
    </location>
</feature>
<keyword evidence="1" id="KW-0812">Transmembrane</keyword>
<dbReference type="Proteomes" id="UP001596549">
    <property type="component" value="Unassembled WGS sequence"/>
</dbReference>
<feature type="transmembrane region" description="Helical" evidence="1">
    <location>
        <begin position="157"/>
        <end position="178"/>
    </location>
</feature>
<organism evidence="2 3">
    <name type="scientific">Fictibacillus iocasae</name>
    <dbReference type="NCBI Taxonomy" id="2715437"/>
    <lineage>
        <taxon>Bacteria</taxon>
        <taxon>Bacillati</taxon>
        <taxon>Bacillota</taxon>
        <taxon>Bacilli</taxon>
        <taxon>Bacillales</taxon>
        <taxon>Fictibacillaceae</taxon>
        <taxon>Fictibacillus</taxon>
    </lineage>
</organism>
<comment type="caution">
    <text evidence="2">The sequence shown here is derived from an EMBL/GenBank/DDBJ whole genome shotgun (WGS) entry which is preliminary data.</text>
</comment>
<evidence type="ECO:0000313" key="3">
    <source>
        <dbReference type="Proteomes" id="UP001596549"/>
    </source>
</evidence>
<feature type="transmembrane region" description="Helical" evidence="1">
    <location>
        <begin position="356"/>
        <end position="375"/>
    </location>
</feature>
<feature type="transmembrane region" description="Helical" evidence="1">
    <location>
        <begin position="242"/>
        <end position="265"/>
    </location>
</feature>
<sequence>MNMEWKRNDVIFLILCTLLGILAEQSFFHGTIGISYLVFIAALYWVFFYRFKHFPFTNRRIGFFVLFSIWMLSANFFLYDNMLFYVLNQLVIPALVVLHLSLITGHKAVKWNRIAFIFYTLHRLFSTIPYVKTILQLLQNERKPLTANRSMQTAAKVAIGLLLSIPLLFIVIMLLSSADEQFSRIVGNLPHLLSDVSVGEYIFRLLVVVFFSAILFGYMQVLYARKEIDAPIIHISRFLDPVIICTILFMVNAVYVLFAYLQFHYLFSGTLQGGFTFAEYARRGFFELIAVSLINLSLLNGVITFTDTINNAFKRGVQILLTVLITASGVMLTSAFTRLSLYESVYGFTMDRVLPHSFMLLLAVIFIFTLIKVWIERLSLVRFYFISCLAYYTALNSVNVEQFVVDQNMKRYEETGKIDIQHIGALSYTGTNALITLYEKDPKNNQIKQLLMEKKAMVAGEQETWQSYNLLKKTVRERLEKLELK</sequence>
<feature type="transmembrane region" description="Helical" evidence="1">
    <location>
        <begin position="201"/>
        <end position="221"/>
    </location>
</feature>
<keyword evidence="1" id="KW-1133">Transmembrane helix</keyword>
<evidence type="ECO:0000256" key="1">
    <source>
        <dbReference type="SAM" id="Phobius"/>
    </source>
</evidence>
<reference evidence="3" key="1">
    <citation type="journal article" date="2019" name="Int. J. Syst. Evol. Microbiol.">
        <title>The Global Catalogue of Microorganisms (GCM) 10K type strain sequencing project: providing services to taxonomists for standard genome sequencing and annotation.</title>
        <authorList>
            <consortium name="The Broad Institute Genomics Platform"/>
            <consortium name="The Broad Institute Genome Sequencing Center for Infectious Disease"/>
            <person name="Wu L."/>
            <person name="Ma J."/>
        </authorList>
    </citation>
    <scope>NUCLEOTIDE SEQUENCE [LARGE SCALE GENOMIC DNA]</scope>
    <source>
        <strain evidence="3">NBRC 106396</strain>
    </source>
</reference>
<feature type="transmembrane region" description="Helical" evidence="1">
    <location>
        <begin position="317"/>
        <end position="336"/>
    </location>
</feature>
<accession>A0ABW2NSL1</accession>
<feature type="transmembrane region" description="Helical" evidence="1">
    <location>
        <begin position="285"/>
        <end position="305"/>
    </location>
</feature>
<dbReference type="Pfam" id="PF13687">
    <property type="entry name" value="DUF4153"/>
    <property type="match status" value="1"/>
</dbReference>
<keyword evidence="1" id="KW-0472">Membrane</keyword>
<dbReference type="EMBL" id="JBHTCP010000052">
    <property type="protein sequence ID" value="MFC7373446.1"/>
    <property type="molecule type" value="Genomic_DNA"/>
</dbReference>
<dbReference type="RefSeq" id="WP_379751392.1">
    <property type="nucleotide sequence ID" value="NZ_JBHTCP010000052.1"/>
</dbReference>
<proteinExistence type="predicted"/>
<protein>
    <submittedName>
        <fullName evidence="2">DUF4153 domain-containing protein</fullName>
    </submittedName>
</protein>
<keyword evidence="3" id="KW-1185">Reference proteome</keyword>